<comment type="caution">
    <text evidence="2">The sequence shown here is derived from an EMBL/GenBank/DDBJ whole genome shotgun (WGS) entry which is preliminary data.</text>
</comment>
<gene>
    <name evidence="2" type="ORF">SM611_02200</name>
</gene>
<dbReference type="EMBL" id="JAXCEI010000001">
    <property type="protein sequence ID" value="MFA1537729.1"/>
    <property type="molecule type" value="Genomic_DNA"/>
</dbReference>
<protein>
    <recommendedName>
        <fullName evidence="4">PE domain-containing protein</fullName>
    </recommendedName>
</protein>
<feature type="region of interest" description="Disordered" evidence="1">
    <location>
        <begin position="47"/>
        <end position="69"/>
    </location>
</feature>
<organism evidence="2 3">
    <name type="scientific">Actinomadura monticuli</name>
    <dbReference type="NCBI Taxonomy" id="3097367"/>
    <lineage>
        <taxon>Bacteria</taxon>
        <taxon>Bacillati</taxon>
        <taxon>Actinomycetota</taxon>
        <taxon>Actinomycetes</taxon>
        <taxon>Streptosporangiales</taxon>
        <taxon>Thermomonosporaceae</taxon>
        <taxon>Actinomadura</taxon>
    </lineage>
</organism>
<dbReference type="Proteomes" id="UP001569963">
    <property type="component" value="Unassembled WGS sequence"/>
</dbReference>
<accession>A0ABV4Q6V8</accession>
<proteinExistence type="predicted"/>
<keyword evidence="3" id="KW-1185">Reference proteome</keyword>
<evidence type="ECO:0000313" key="2">
    <source>
        <dbReference type="EMBL" id="MFA1537729.1"/>
    </source>
</evidence>
<sequence length="131" mass="13859">MAPKAPGGGGGSYPKSLPTTGGAEIKINHDTLNDIVKKLEKDLHDLKSKRYSDKIEDDTPPEAAMGDYDAGRGIYGTVTAARDSIGGTFNQFITAYEQVIEAIRASDKTHKKADDASEQGVRAAGSPHTAI</sequence>
<feature type="compositionally biased region" description="Gly residues" evidence="1">
    <location>
        <begin position="1"/>
        <end position="12"/>
    </location>
</feature>
<feature type="compositionally biased region" description="Basic and acidic residues" evidence="1">
    <location>
        <begin position="106"/>
        <end position="115"/>
    </location>
</feature>
<evidence type="ECO:0008006" key="4">
    <source>
        <dbReference type="Google" id="ProtNLM"/>
    </source>
</evidence>
<evidence type="ECO:0000256" key="1">
    <source>
        <dbReference type="SAM" id="MobiDB-lite"/>
    </source>
</evidence>
<dbReference type="RefSeq" id="WP_371947066.1">
    <property type="nucleotide sequence ID" value="NZ_JAXCEI010000001.1"/>
</dbReference>
<feature type="region of interest" description="Disordered" evidence="1">
    <location>
        <begin position="1"/>
        <end position="23"/>
    </location>
</feature>
<name>A0ABV4Q6V8_9ACTN</name>
<feature type="region of interest" description="Disordered" evidence="1">
    <location>
        <begin position="106"/>
        <end position="131"/>
    </location>
</feature>
<reference evidence="2 3" key="1">
    <citation type="submission" date="2023-11" db="EMBL/GenBank/DDBJ databases">
        <title>Actinomadura monticuli sp. nov., isolated from volcanic ash.</title>
        <authorList>
            <person name="Lee S.D."/>
            <person name="Yang H."/>
            <person name="Kim I.S."/>
        </authorList>
    </citation>
    <scope>NUCLEOTIDE SEQUENCE [LARGE SCALE GENOMIC DNA]</scope>
    <source>
        <strain evidence="2 3">DLS-62</strain>
    </source>
</reference>
<evidence type="ECO:0000313" key="3">
    <source>
        <dbReference type="Proteomes" id="UP001569963"/>
    </source>
</evidence>